<dbReference type="SUPFAM" id="SSF55073">
    <property type="entry name" value="Nucleotide cyclase"/>
    <property type="match status" value="1"/>
</dbReference>
<evidence type="ECO:0000256" key="5">
    <source>
        <dbReference type="ARBA" id="ARBA00022723"/>
    </source>
</evidence>
<feature type="region of interest" description="Disordered" evidence="12">
    <location>
        <begin position="1502"/>
        <end position="1523"/>
    </location>
</feature>
<feature type="transmembrane region" description="Helical" evidence="13">
    <location>
        <begin position="930"/>
        <end position="956"/>
    </location>
</feature>
<evidence type="ECO:0000256" key="2">
    <source>
        <dbReference type="ARBA" id="ARBA00004141"/>
    </source>
</evidence>
<feature type="transmembrane region" description="Helical" evidence="13">
    <location>
        <begin position="732"/>
        <end position="751"/>
    </location>
</feature>
<comment type="catalytic activity">
    <reaction evidence="1">
        <text>ATP = 3',5'-cyclic AMP + diphosphate</text>
        <dbReference type="Rhea" id="RHEA:15389"/>
        <dbReference type="ChEBI" id="CHEBI:30616"/>
        <dbReference type="ChEBI" id="CHEBI:33019"/>
        <dbReference type="ChEBI" id="CHEBI:58165"/>
        <dbReference type="EC" id="4.6.1.1"/>
    </reaction>
</comment>
<feature type="compositionally biased region" description="Low complexity" evidence="12">
    <location>
        <begin position="1953"/>
        <end position="1966"/>
    </location>
</feature>
<keyword evidence="4 13" id="KW-0812">Transmembrane</keyword>
<evidence type="ECO:0000256" key="1">
    <source>
        <dbReference type="ARBA" id="ARBA00001593"/>
    </source>
</evidence>
<keyword evidence="10 13" id="KW-0472">Membrane</keyword>
<feature type="domain" description="Guanylate cyclase" evidence="14">
    <location>
        <begin position="291"/>
        <end position="444"/>
    </location>
</feature>
<evidence type="ECO:0000313" key="16">
    <source>
        <dbReference type="WBParaSite" id="maker-E.canG7_contigs_1723-snap-gene-0.24-mRNA-1"/>
    </source>
</evidence>
<name>A0A915EW92_9CEST</name>
<feature type="transmembrane region" description="Helical" evidence="13">
    <location>
        <begin position="870"/>
        <end position="887"/>
    </location>
</feature>
<dbReference type="PROSITE" id="PS50125">
    <property type="entry name" value="GUANYLATE_CYCLASE_2"/>
    <property type="match status" value="2"/>
</dbReference>
<feature type="transmembrane region" description="Helical" evidence="13">
    <location>
        <begin position="899"/>
        <end position="918"/>
    </location>
</feature>
<feature type="region of interest" description="Disordered" evidence="12">
    <location>
        <begin position="1878"/>
        <end position="1914"/>
    </location>
</feature>
<keyword evidence="11" id="KW-0456">Lyase</keyword>
<evidence type="ECO:0000256" key="3">
    <source>
        <dbReference type="ARBA" id="ARBA00012201"/>
    </source>
</evidence>
<feature type="transmembrane region" description="Helical" evidence="13">
    <location>
        <begin position="95"/>
        <end position="114"/>
    </location>
</feature>
<dbReference type="WBParaSite" id="maker-E.canG7_contigs_1723-snap-gene-0.24-mRNA-1">
    <property type="protein sequence ID" value="maker-E.canG7_contigs_1723-snap-gene-0.24-mRNA-1"/>
    <property type="gene ID" value="EcG7_04370"/>
</dbReference>
<evidence type="ECO:0000256" key="4">
    <source>
        <dbReference type="ARBA" id="ARBA00022692"/>
    </source>
</evidence>
<dbReference type="Pfam" id="PF00211">
    <property type="entry name" value="Guanylate_cyc"/>
    <property type="match status" value="1"/>
</dbReference>
<keyword evidence="6" id="KW-0547">Nucleotide-binding</keyword>
<keyword evidence="9 13" id="KW-1133">Transmembrane helix</keyword>
<dbReference type="PANTHER" id="PTHR45627">
    <property type="entry name" value="ADENYLATE CYCLASE TYPE 1"/>
    <property type="match status" value="1"/>
</dbReference>
<dbReference type="Gene3D" id="3.30.70.1230">
    <property type="entry name" value="Nucleotide cyclase"/>
    <property type="match status" value="1"/>
</dbReference>
<dbReference type="CDD" id="cd07302">
    <property type="entry name" value="CHD"/>
    <property type="match status" value="1"/>
</dbReference>
<feature type="compositionally biased region" description="Low complexity" evidence="12">
    <location>
        <begin position="1323"/>
        <end position="1332"/>
    </location>
</feature>
<feature type="transmembrane region" description="Helical" evidence="13">
    <location>
        <begin position="707"/>
        <end position="725"/>
    </location>
</feature>
<feature type="transmembrane region" description="Helical" evidence="13">
    <location>
        <begin position="763"/>
        <end position="786"/>
    </location>
</feature>
<evidence type="ECO:0000256" key="8">
    <source>
        <dbReference type="ARBA" id="ARBA00022842"/>
    </source>
</evidence>
<proteinExistence type="predicted"/>
<keyword evidence="8" id="KW-0460">Magnesium</keyword>
<evidence type="ECO:0000313" key="15">
    <source>
        <dbReference type="Proteomes" id="UP000887562"/>
    </source>
</evidence>
<dbReference type="GO" id="GO:0035556">
    <property type="term" value="P:intracellular signal transduction"/>
    <property type="evidence" value="ECO:0007669"/>
    <property type="project" value="InterPro"/>
</dbReference>
<dbReference type="InterPro" id="IPR029787">
    <property type="entry name" value="Nucleotide_cyclase"/>
</dbReference>
<dbReference type="GO" id="GO:0009190">
    <property type="term" value="P:cyclic nucleotide biosynthetic process"/>
    <property type="evidence" value="ECO:0007669"/>
    <property type="project" value="InterPro"/>
</dbReference>
<organism evidence="15 16">
    <name type="scientific">Echinococcus canadensis</name>
    <dbReference type="NCBI Taxonomy" id="519352"/>
    <lineage>
        <taxon>Eukaryota</taxon>
        <taxon>Metazoa</taxon>
        <taxon>Spiralia</taxon>
        <taxon>Lophotrochozoa</taxon>
        <taxon>Platyhelminthes</taxon>
        <taxon>Cestoda</taxon>
        <taxon>Eucestoda</taxon>
        <taxon>Cyclophyllidea</taxon>
        <taxon>Taeniidae</taxon>
        <taxon>Echinococcus</taxon>
        <taxon>Echinococcus canadensis group</taxon>
    </lineage>
</organism>
<feature type="region of interest" description="Disordered" evidence="12">
    <location>
        <begin position="1305"/>
        <end position="1397"/>
    </location>
</feature>
<dbReference type="GO" id="GO:0046872">
    <property type="term" value="F:metal ion binding"/>
    <property type="evidence" value="ECO:0007669"/>
    <property type="project" value="UniProtKB-KW"/>
</dbReference>
<comment type="subcellular location">
    <subcellularLocation>
        <location evidence="2">Membrane</location>
        <topology evidence="2">Multi-pass membrane protein</topology>
    </subcellularLocation>
</comment>
<dbReference type="GO" id="GO:0005524">
    <property type="term" value="F:ATP binding"/>
    <property type="evidence" value="ECO:0007669"/>
    <property type="project" value="UniProtKB-KW"/>
</dbReference>
<dbReference type="GO" id="GO:0004016">
    <property type="term" value="F:adenylate cyclase activity"/>
    <property type="evidence" value="ECO:0007669"/>
    <property type="project" value="UniProtKB-EC"/>
</dbReference>
<dbReference type="EC" id="4.6.1.1" evidence="3"/>
<dbReference type="SMART" id="SM00044">
    <property type="entry name" value="CYCc"/>
    <property type="match status" value="1"/>
</dbReference>
<feature type="region of interest" description="Disordered" evidence="12">
    <location>
        <begin position="1949"/>
        <end position="1987"/>
    </location>
</feature>
<evidence type="ECO:0000256" key="10">
    <source>
        <dbReference type="ARBA" id="ARBA00023136"/>
    </source>
</evidence>
<evidence type="ECO:0000256" key="6">
    <source>
        <dbReference type="ARBA" id="ARBA00022741"/>
    </source>
</evidence>
<evidence type="ECO:0000259" key="14">
    <source>
        <dbReference type="PROSITE" id="PS50125"/>
    </source>
</evidence>
<reference evidence="16" key="1">
    <citation type="submission" date="2022-11" db="UniProtKB">
        <authorList>
            <consortium name="WormBaseParasite"/>
        </authorList>
    </citation>
    <scope>IDENTIFICATION</scope>
</reference>
<accession>A0A915EW92</accession>
<feature type="region of interest" description="Disordered" evidence="12">
    <location>
        <begin position="2160"/>
        <end position="2181"/>
    </location>
</feature>
<dbReference type="GO" id="GO:0016020">
    <property type="term" value="C:membrane"/>
    <property type="evidence" value="ECO:0007669"/>
    <property type="project" value="UniProtKB-SubCell"/>
</dbReference>
<feature type="domain" description="Guanylate cyclase" evidence="14">
    <location>
        <begin position="1132"/>
        <end position="1226"/>
    </location>
</feature>
<feature type="compositionally biased region" description="Basic residues" evidence="12">
    <location>
        <begin position="1901"/>
        <end position="1910"/>
    </location>
</feature>
<keyword evidence="7" id="KW-0067">ATP-binding</keyword>
<evidence type="ECO:0000256" key="11">
    <source>
        <dbReference type="ARBA" id="ARBA00023239"/>
    </source>
</evidence>
<evidence type="ECO:0000256" key="9">
    <source>
        <dbReference type="ARBA" id="ARBA00022989"/>
    </source>
</evidence>
<evidence type="ECO:0000256" key="7">
    <source>
        <dbReference type="ARBA" id="ARBA00022840"/>
    </source>
</evidence>
<evidence type="ECO:0000256" key="12">
    <source>
        <dbReference type="SAM" id="MobiDB-lite"/>
    </source>
</evidence>
<dbReference type="Proteomes" id="UP000887562">
    <property type="component" value="Unplaced"/>
</dbReference>
<feature type="transmembrane region" description="Helical" evidence="13">
    <location>
        <begin position="21"/>
        <end position="45"/>
    </location>
</feature>
<evidence type="ECO:0000256" key="13">
    <source>
        <dbReference type="SAM" id="Phobius"/>
    </source>
</evidence>
<feature type="transmembrane region" description="Helical" evidence="13">
    <location>
        <begin position="126"/>
        <end position="145"/>
    </location>
</feature>
<protein>
    <recommendedName>
        <fullName evidence="3">adenylate cyclase</fullName>
        <ecNumber evidence="3">4.6.1.1</ecNumber>
    </recommendedName>
</protein>
<feature type="transmembrane region" description="Helical" evidence="13">
    <location>
        <begin position="152"/>
        <end position="171"/>
    </location>
</feature>
<dbReference type="InterPro" id="IPR001054">
    <property type="entry name" value="A/G_cyclase"/>
</dbReference>
<sequence length="2215" mass="240375">MIRRTCAISRLFNSTFSPPLSLWHLRLFFAILFSISFTATALTTARLLTARFLSQQPFLHLGTLICCTVGLIRCRGNHLQNIFCASHISKRLRQATLCASVAITLSALASLPTPTSVAATTSDSDVAHLDIWLLLALTLCVQVFLPSGRVRHLVCVVIALAHAVIVVFRRVTASNAAILSGSGGGGECFLCWNSCDVRFWRKVASNLVAFTLTNLIGWHLSCQNYLERWRCLCVVLHAVARQSTLLSTQKKLNRISRAIVPPALTTDLEHDFYSPPYVWSSPLVIYLRNVSFLSAELVGFYTSNGAGSGCVGGGLSPMLPNTGIPEVERYPQPAAQHVVTFTNQLIGQIKALCENHGCYAVHVRPGEVLCIAGYPEVRVDHANSCVQLALAINRLLRSISNSARIQLEARMAIHTGEAYAAVLGQSALTFDLLGADVFHLRRHLRAAAKPGRVLVSRATFDQLPGGYEGELGPTVVDPSANRHVVHCETLYVQPRKSADTSVSSTECLDSRWPNLGESISTGGLAQAFARLAHQITLESAESSNSTEMSTLISILRHMKMKEEGMEGEDEIAACLKGLCDHRYLPIQSTLIANPSIKALEFRLLPSPSSSFLTSLCHNLPSSVGSFVHPLLPSPPLPTQQNSSSTSSSLRCKHGSCEDLQPTPTKCTSCPTPFLGPSIDAMCPLAEAVLWNRLFLRRDQLKVLRNSLAWMVLLLVLLGVAGGLLVTRVSFALIVYPCVITWCLLLLVTFSIRRLDDFACFPVTSRQACVVFTLFLLLASLLFMLLAGTHDIDVASRCNGSNKCRFWGLEAGDSLWHLICLQRIFSSFTGDNFGPPEEVEQSTTVGLMFVSFEVQQPVSEFITPWQRTPQLSTNTVLACLSLLLLLTLTPSVPPTPLNSAIIAAIFSGLHITFATTRFIHLPAPPSNSSSTFFWTTLLPNSLAAHLVFVLLVCLLPWQTAKLHHWTEQWVKILLEQKVDLIGRRFALEHLLDNQIPRAHLPTEPTNTLAESCTYPSSLSDMFPPREHLATAVIAVAIHGIGKGDDMLQYQRSPIRSAALSQSITTTATASSSSSSTASRRSREATVIADAVRRLNRRICLIDQMACGGDAEMMGNAVNRIIKSLSKPSLPLVKVHSVGNCVAYALLDADSKDSPSQLGLFAAFLIQLFEELERQCLQKSSEEFRSGDEALACRLQIGLHIGATVSGVVDGPQFLLLHETLDFALRLANATPPAPIDRSLLLSSADFAARWGTESLVGAQPIGVNGGGGSTSASDVFLWSTEIQHIPRLIAAMRPVLSTAIQPPVLRNRSKKPLATPPNLEHPRSASSLVSSNSSPPPPPPPPPHKRNYAVGEARYQNHCSPLLPRRDRKLSSPLLPPRHSSPPSRWAQKSVSLDGPKDGDNVDRACFAMAEVEIVNGYAQPTTRLVGSSATASPYCVTKDSSGYANHQNHQSSLFQPIFEPPKTAIDVAATSITSSDNVFLAVEGTCERVEALQSEAVTSFSSASPTTTANTHHHHSNPLYTDNEYYDDEDEEVEEVNGNIIDGVKQSGDEMSSGCLDAGVEWIQRAPMLGDFSVSVISSGSNFPNYRRPSTPPSNPRQTLYNPPIVVGATAFASGNGEVQRRTSVKLNDKDSTSMDLLSTCVVPSVSCDYEFEAGITDFSVNDDEEEDDLEAEMANNLTHAESGDVPLLMDTSWMTSTEGGGGVDGVPSKTPKMSDSLLVETGGPLEDDFSEFSSSAAVAAVVTGGDEEVSSSAHIHPTYTSGPAGDGDINDEEGDDSVFLPPAYFPLTNQSSNHHRQGRRLPDIAPVRLPNFAAAANLHPPLSVSANKEIVKSPSPPLLVDLTCPPSPPRNNAPTMIVTGGPDMAEYDNLENAYSSVAPTNRTPLRPTPQHSGWRPRDVRGHRRGGLHPRKVDNPYQRHLRLNAHIVDEARRICQRLHAMGWQSALSLRTQSSPSASSSEDPSSSNRHNEAPPGKTILLLPPPPPPPLPLQPPSVHRYIRTPKRGDYVNSHSLLRRLQGFDSGTVTTVTSQIDDDQLTDDGTFDSEFPDEVEGNMVNGEPQSGSLLIPADLWLDVGRPRSLSNDCLIAHHDSENDDDIDGFSHCSHPHRGGGVLARDLILRRAANVRQLLPLELQPFMMPGCFSSVSVTTTTTYAKSSGTAAVSLQRRGDRTGHRHQRGRRRHLLVAVRGVVKRSSSDPLLPTGATANLDVSLI</sequence>
<feature type="transmembrane region" description="Helical" evidence="13">
    <location>
        <begin position="57"/>
        <end position="74"/>
    </location>
</feature>
<keyword evidence="5" id="KW-0479">Metal-binding</keyword>
<keyword evidence="15" id="KW-1185">Reference proteome</keyword>